<evidence type="ECO:0000313" key="1">
    <source>
        <dbReference type="EMBL" id="KAJ1178418.1"/>
    </source>
</evidence>
<organism evidence="1 2">
    <name type="scientific">Pleurodeles waltl</name>
    <name type="common">Iberian ribbed newt</name>
    <dbReference type="NCBI Taxonomy" id="8319"/>
    <lineage>
        <taxon>Eukaryota</taxon>
        <taxon>Metazoa</taxon>
        <taxon>Chordata</taxon>
        <taxon>Craniata</taxon>
        <taxon>Vertebrata</taxon>
        <taxon>Euteleostomi</taxon>
        <taxon>Amphibia</taxon>
        <taxon>Batrachia</taxon>
        <taxon>Caudata</taxon>
        <taxon>Salamandroidea</taxon>
        <taxon>Salamandridae</taxon>
        <taxon>Pleurodelinae</taxon>
        <taxon>Pleurodeles</taxon>
    </lineage>
</organism>
<reference evidence="1" key="1">
    <citation type="journal article" date="2022" name="bioRxiv">
        <title>Sequencing and chromosome-scale assembly of the giantPleurodeles waltlgenome.</title>
        <authorList>
            <person name="Brown T."/>
            <person name="Elewa A."/>
            <person name="Iarovenko S."/>
            <person name="Subramanian E."/>
            <person name="Araus A.J."/>
            <person name="Petzold A."/>
            <person name="Susuki M."/>
            <person name="Suzuki K.-i.T."/>
            <person name="Hayashi T."/>
            <person name="Toyoda A."/>
            <person name="Oliveira C."/>
            <person name="Osipova E."/>
            <person name="Leigh N.D."/>
            <person name="Simon A."/>
            <person name="Yun M.H."/>
        </authorList>
    </citation>
    <scope>NUCLEOTIDE SEQUENCE</scope>
    <source>
        <strain evidence="1">20211129_DDA</strain>
        <tissue evidence="1">Liver</tissue>
    </source>
</reference>
<dbReference type="Proteomes" id="UP001066276">
    <property type="component" value="Chromosome 3_2"/>
</dbReference>
<proteinExistence type="predicted"/>
<name>A0AAV7TRS2_PLEWA</name>
<keyword evidence="2" id="KW-1185">Reference proteome</keyword>
<protein>
    <recommendedName>
        <fullName evidence="3">Secreted protein</fullName>
    </recommendedName>
</protein>
<dbReference type="AlphaFoldDB" id="A0AAV7TRS2"/>
<evidence type="ECO:0008006" key="3">
    <source>
        <dbReference type="Google" id="ProtNLM"/>
    </source>
</evidence>
<comment type="caution">
    <text evidence="1">The sequence shown here is derived from an EMBL/GenBank/DDBJ whole genome shotgun (WGS) entry which is preliminary data.</text>
</comment>
<evidence type="ECO:0000313" key="2">
    <source>
        <dbReference type="Proteomes" id="UP001066276"/>
    </source>
</evidence>
<sequence length="104" mass="11483">MPALTGLSRSSSRKCLLPAGANVLWCMLSPSCRLRCLTCERLQSLALFIARVPTVLDASILLRMLNSSCSQYSAVHARFLAQAPKVFVMNYIATKNSHATLLRR</sequence>
<accession>A0AAV7TRS2</accession>
<gene>
    <name evidence="1" type="ORF">NDU88_003664</name>
</gene>
<dbReference type="EMBL" id="JANPWB010000006">
    <property type="protein sequence ID" value="KAJ1178418.1"/>
    <property type="molecule type" value="Genomic_DNA"/>
</dbReference>